<feature type="region of interest" description="Disordered" evidence="13">
    <location>
        <begin position="1548"/>
        <end position="1567"/>
    </location>
</feature>
<keyword evidence="8" id="KW-0460">Magnesium</keyword>
<dbReference type="GO" id="GO:0046872">
    <property type="term" value="F:metal ion binding"/>
    <property type="evidence" value="ECO:0007669"/>
    <property type="project" value="UniProtKB-KW"/>
</dbReference>
<reference evidence="14" key="1">
    <citation type="submission" date="2021-12" db="EMBL/GenBank/DDBJ databases">
        <authorList>
            <person name="King R."/>
        </authorList>
    </citation>
    <scope>NUCLEOTIDE SEQUENCE</scope>
</reference>
<evidence type="ECO:0000256" key="7">
    <source>
        <dbReference type="ARBA" id="ARBA00022723"/>
    </source>
</evidence>
<keyword evidence="10" id="KW-0943">RNA-mediated gene silencing</keyword>
<dbReference type="InterPro" id="IPR029063">
    <property type="entry name" value="SAM-dependent_MTases_sf"/>
</dbReference>
<evidence type="ECO:0000256" key="4">
    <source>
        <dbReference type="ARBA" id="ARBA00022603"/>
    </source>
</evidence>
<feature type="compositionally biased region" description="Polar residues" evidence="13">
    <location>
        <begin position="823"/>
        <end position="838"/>
    </location>
</feature>
<dbReference type="PANTHER" id="PTHR21404">
    <property type="entry name" value="HEN1"/>
    <property type="match status" value="1"/>
</dbReference>
<keyword evidence="9" id="KW-0694">RNA-binding</keyword>
<feature type="compositionally biased region" description="Polar residues" evidence="13">
    <location>
        <begin position="1668"/>
        <end position="1688"/>
    </location>
</feature>
<evidence type="ECO:0000256" key="6">
    <source>
        <dbReference type="ARBA" id="ARBA00022691"/>
    </source>
</evidence>
<comment type="similarity">
    <text evidence="2">Belongs to the methyltransferase superfamily. HEN1 family.</text>
</comment>
<feature type="region of interest" description="Disordered" evidence="13">
    <location>
        <begin position="1668"/>
        <end position="1738"/>
    </location>
</feature>
<feature type="compositionally biased region" description="Low complexity" evidence="13">
    <location>
        <begin position="1588"/>
        <end position="1600"/>
    </location>
</feature>
<dbReference type="GO" id="GO:0001510">
    <property type="term" value="P:RNA methylation"/>
    <property type="evidence" value="ECO:0007669"/>
    <property type="project" value="InterPro"/>
</dbReference>
<feature type="compositionally biased region" description="Basic residues" evidence="13">
    <location>
        <begin position="839"/>
        <end position="853"/>
    </location>
</feature>
<dbReference type="PANTHER" id="PTHR21404:SF3">
    <property type="entry name" value="SMALL RNA 2'-O-METHYLTRANSFERASE"/>
    <property type="match status" value="1"/>
</dbReference>
<feature type="compositionally biased region" description="Basic residues" evidence="13">
    <location>
        <begin position="1607"/>
        <end position="1619"/>
    </location>
</feature>
<dbReference type="OrthoDB" id="2154311at2759"/>
<feature type="compositionally biased region" description="Basic and acidic residues" evidence="13">
    <location>
        <begin position="1620"/>
        <end position="1633"/>
    </location>
</feature>
<dbReference type="GO" id="GO:0030422">
    <property type="term" value="P:siRNA processing"/>
    <property type="evidence" value="ECO:0007669"/>
    <property type="project" value="TreeGrafter"/>
</dbReference>
<gene>
    <name evidence="14" type="ORF">CINC_LOCUS9627</name>
</gene>
<evidence type="ECO:0000256" key="10">
    <source>
        <dbReference type="ARBA" id="ARBA00023158"/>
    </source>
</evidence>
<dbReference type="GO" id="GO:0003723">
    <property type="term" value="F:RNA binding"/>
    <property type="evidence" value="ECO:0007669"/>
    <property type="project" value="UniProtKB-KW"/>
</dbReference>
<keyword evidence="7" id="KW-0479">Metal-binding</keyword>
<organism evidence="14 15">
    <name type="scientific">Chrysodeixis includens</name>
    <name type="common">Soybean looper</name>
    <name type="synonym">Pseudoplusia includens</name>
    <dbReference type="NCBI Taxonomy" id="689277"/>
    <lineage>
        <taxon>Eukaryota</taxon>
        <taxon>Metazoa</taxon>
        <taxon>Ecdysozoa</taxon>
        <taxon>Arthropoda</taxon>
        <taxon>Hexapoda</taxon>
        <taxon>Insecta</taxon>
        <taxon>Pterygota</taxon>
        <taxon>Neoptera</taxon>
        <taxon>Endopterygota</taxon>
        <taxon>Lepidoptera</taxon>
        <taxon>Glossata</taxon>
        <taxon>Ditrysia</taxon>
        <taxon>Noctuoidea</taxon>
        <taxon>Noctuidae</taxon>
        <taxon>Plusiinae</taxon>
        <taxon>Chrysodeixis</taxon>
    </lineage>
</organism>
<keyword evidence="5" id="KW-0808">Transferase</keyword>
<evidence type="ECO:0000256" key="5">
    <source>
        <dbReference type="ARBA" id="ARBA00022679"/>
    </source>
</evidence>
<sequence>MIVALQTLIFFRESLLTALDRLLRPYYKQFTLPFTRNGAVADDEEPEEQVFAEFDDEKGVVFYPPMYAQRYAAVSDCLMDPRWGGKLEKVVDFGYHDMSFVKYLKEVPGIHCILGVDIETIPLRCSSDLLGGDDYAPKRESPLQVVLFQGNAADPDYRLIGCDAVVAIEMIEHMLPHDLDRLVHTVFGFIKPWIVVFTTPNADFNALFKSLEKNGLRRWDHMFEWTREQFHDWCSNIVVRYPQYTVTCQGIGPGPPGTLHFGCCSQLALFISKDYHKQQDLHLNSLALVSAPSPHEYSEVFEGWDSENDARNENMATPPVIAESLTELLYPQKQSHVTLVISSTLCTMPSFAVDTYSYRDKTLQCNLDTEVGKSFLMFDNEQYFDVVIPRRRVNHKVYEIEDVYSRLNCCTLQVKKFSKTTQNLMAKNKIDSLVHTREVVDEIRHLTKTLNFNKLPQNQHGDGSQIWCNINWGENAPYWNQYYTIVKEYNYPFETKSEEVRILDLISEEINRLVDTQCDEEFSVDVNRLEIPMSHLMNVVQHITDDVNKVRDLLEWNGYEIMNDVVIHSRLVVDTTSVVTHEEEWQDNDTVSDWDTTDVHSTTMSDGSTTVPDHHGRCLRRALDTKVRNLRAMLSADEDITTELDRVVCRLMRLALQTSRGRTSAPPTRWMQCKLLDLLTLTEKAIGRRKKHFIESDPVTKAIEFEIPVVIKLPQTEVDQDTRVKEIVDKYRHLLQPLEKTTNTDMQVGSTNEIEVEDDFLSTTSNEFMKGISPSLVIPQPVFSSEVFEPEHPSPKESPLERTKAWLDEDVEVVPYPEHDVNYEQNISSGDTDHSTTNARHKHKKTGKKHKPIPNKEIKEVEPPLCKPPQSKSSHSKYKIKRELKNKKNSSTRISKKELNKKKSSYSSLFKNAGGRHPSTGYESCVVKCNKKSEEVQYINPAKITKPIPESLIELCHPELKAEKLVKEQKAASIPDEPNNLVISNQTSNISATEESFCIDIVMHDFEETIALRRTIGTDADASAVVVEKDPCETLSLDIDDNLCTKHEVSTENVQSQTIFLNDINEPSTSKGIRHNLSTDVQCGPDTLAAYPMLSASTSLVRDPQVFSTGIKICDAVADVKAIGTDFGTSTQDNFNLTTISPRQRSVGIKIKDSDSNLCTQTESTMTITTPVPDTNMAEADFEVSRSQPVNSLVSSPETKLLKPISSTLQIEESVSEFCAPSLSCLTNVSKNTSDILIEGSVSKDGRVVEKKPNDKTPRPKLCCGGVHIHSYREKQVSEDIVYQGEWQRCRPKTLARKKMYNTITSRKVAEAVLRKKKESLKEKSVSSVDKLAIQRAEKKEIKPECKKSVQMRITRLLKAKQETVSHDHIRKSSLVQINKSIIKLSAKAMKIPRPVKTITKVASKIAMGAITSKNAKSTFTVKRPAILPNIIVKKDIEKQKQKKSCIPLYLKRTPNTNKNNLNKSLDSANEAMKDEIETIANKIAPLSRSKTDEIRKDLLKFTDEVRENISYFVFRNDIHEKNESTDDQSENPKDRNKVIGKQLDSMLKRSHSLSSPNSSTCSSPNSVATVRAASARCKNYSNRKHSSSSYKSSLNNSESDNNTPTKNKKIVKRCKSAKKTTDSKDIDNKENIPESTKSFAPKDKEKIDKLPFEGRHKNVYIAQLKTESSSTANTVPRNRAQIANKSSIKIPIPRDNDEKRRSTSSTSSRKRSIKSDTSSVYEDLNQSQSESNDSTESANMVLVLEQPPKHEVPPGANKTLHISSADNVVAVKSENNVIAEWVQNASLHSQASSILNSMRQILEETLDIIVNPQERTLQHINSKTVIKRKDDIQKLKVDKRESPRNRAVINTDENFNRSFLEDDIENALNRTFDSVLGDESTVSLNDTRRTVTDVDLLSFKSITSGSKYSEYYLADGEFDTSKPAEVTQAPYRNSVQDIYERKEPHPVQNTGGALAGQAFSGFTINGEPLVGDQPDSIAPIDSETGSLAIDITRQATSEELFISGRSSGSYESCFIDEDAVVPNWLFQIISQQHSVLH</sequence>
<dbReference type="EC" id="2.1.1.386" evidence="11"/>
<dbReference type="GO" id="GO:0090486">
    <property type="term" value="F:small RNA 2'-O-methyltransferase activity"/>
    <property type="evidence" value="ECO:0007669"/>
    <property type="project" value="UniProtKB-EC"/>
</dbReference>
<evidence type="ECO:0000256" key="11">
    <source>
        <dbReference type="ARBA" id="ARBA00035025"/>
    </source>
</evidence>
<evidence type="ECO:0000256" key="3">
    <source>
        <dbReference type="ARBA" id="ARBA00021330"/>
    </source>
</evidence>
<evidence type="ECO:0000313" key="14">
    <source>
        <dbReference type="EMBL" id="CAH0600749.1"/>
    </source>
</evidence>
<name>A0A9P0BYA8_CHRIL</name>
<dbReference type="SUPFAM" id="SSF53335">
    <property type="entry name" value="S-adenosyl-L-methionine-dependent methyltransferases"/>
    <property type="match status" value="1"/>
</dbReference>
<evidence type="ECO:0000256" key="1">
    <source>
        <dbReference type="ARBA" id="ARBA00001946"/>
    </source>
</evidence>
<evidence type="ECO:0000256" key="12">
    <source>
        <dbReference type="ARBA" id="ARBA00048418"/>
    </source>
</evidence>
<feature type="region of interest" description="Disordered" evidence="13">
    <location>
        <begin position="822"/>
        <end position="918"/>
    </location>
</feature>
<dbReference type="Proteomes" id="UP001154114">
    <property type="component" value="Chromosome 3"/>
</dbReference>
<feature type="compositionally biased region" description="Basic residues" evidence="13">
    <location>
        <begin position="874"/>
        <end position="890"/>
    </location>
</feature>
<dbReference type="InterPro" id="IPR026610">
    <property type="entry name" value="Hen1"/>
</dbReference>
<feature type="compositionally biased region" description="Basic and acidic residues" evidence="13">
    <location>
        <begin position="1641"/>
        <end position="1652"/>
    </location>
</feature>
<evidence type="ECO:0000313" key="15">
    <source>
        <dbReference type="Proteomes" id="UP001154114"/>
    </source>
</evidence>
<protein>
    <recommendedName>
        <fullName evidence="3">Small RNA 2'-O-methyltransferase</fullName>
        <ecNumber evidence="11">2.1.1.386</ecNumber>
    </recommendedName>
</protein>
<dbReference type="GO" id="GO:0034587">
    <property type="term" value="P:piRNA processing"/>
    <property type="evidence" value="ECO:0007669"/>
    <property type="project" value="TreeGrafter"/>
</dbReference>
<dbReference type="EMBL" id="LR824006">
    <property type="protein sequence ID" value="CAH0600749.1"/>
    <property type="molecule type" value="Genomic_DNA"/>
</dbReference>
<accession>A0A9P0BYA8</accession>
<dbReference type="GO" id="GO:0005737">
    <property type="term" value="C:cytoplasm"/>
    <property type="evidence" value="ECO:0007669"/>
    <property type="project" value="TreeGrafter"/>
</dbReference>
<dbReference type="GO" id="GO:0005634">
    <property type="term" value="C:nucleus"/>
    <property type="evidence" value="ECO:0007669"/>
    <property type="project" value="TreeGrafter"/>
</dbReference>
<proteinExistence type="inferred from homology"/>
<comment type="cofactor">
    <cofactor evidence="1">
        <name>Mg(2+)</name>
        <dbReference type="ChEBI" id="CHEBI:18420"/>
    </cofactor>
</comment>
<comment type="catalytic activity">
    <reaction evidence="12">
        <text>small RNA 3'-end nucleotide + S-adenosyl-L-methionine = small RNA 3'-end 2'-O-methylnucleotide + S-adenosyl-L-homocysteine + H(+)</text>
        <dbReference type="Rhea" id="RHEA:37887"/>
        <dbReference type="Rhea" id="RHEA-COMP:10415"/>
        <dbReference type="Rhea" id="RHEA-COMP:10416"/>
        <dbReference type="ChEBI" id="CHEBI:15378"/>
        <dbReference type="ChEBI" id="CHEBI:57856"/>
        <dbReference type="ChEBI" id="CHEBI:59789"/>
        <dbReference type="ChEBI" id="CHEBI:74896"/>
        <dbReference type="ChEBI" id="CHEBI:74898"/>
        <dbReference type="EC" id="2.1.1.386"/>
    </reaction>
</comment>
<evidence type="ECO:0000256" key="8">
    <source>
        <dbReference type="ARBA" id="ARBA00022842"/>
    </source>
</evidence>
<feature type="compositionally biased region" description="Basic and acidic residues" evidence="13">
    <location>
        <begin position="1693"/>
        <end position="1702"/>
    </location>
</feature>
<feature type="compositionally biased region" description="Polar residues" evidence="13">
    <location>
        <begin position="1725"/>
        <end position="1738"/>
    </location>
</feature>
<dbReference type="Gene3D" id="3.40.50.150">
    <property type="entry name" value="Vaccinia Virus protein VP39"/>
    <property type="match status" value="1"/>
</dbReference>
<keyword evidence="6" id="KW-0949">S-adenosyl-L-methionine</keyword>
<keyword evidence="4" id="KW-0489">Methyltransferase</keyword>
<feature type="region of interest" description="Disordered" evidence="13">
    <location>
        <begin position="1579"/>
        <end position="1652"/>
    </location>
</feature>
<keyword evidence="15" id="KW-1185">Reference proteome</keyword>
<feature type="compositionally biased region" description="Low complexity" evidence="13">
    <location>
        <begin position="1553"/>
        <end position="1567"/>
    </location>
</feature>
<evidence type="ECO:0000256" key="2">
    <source>
        <dbReference type="ARBA" id="ARBA00009026"/>
    </source>
</evidence>
<evidence type="ECO:0000256" key="9">
    <source>
        <dbReference type="ARBA" id="ARBA00022884"/>
    </source>
</evidence>
<evidence type="ECO:0000256" key="13">
    <source>
        <dbReference type="SAM" id="MobiDB-lite"/>
    </source>
</evidence>